<feature type="domain" description="Nephrocystin 3-like N-terminal" evidence="4">
    <location>
        <begin position="207"/>
        <end position="370"/>
    </location>
</feature>
<feature type="repeat" description="ANK" evidence="2">
    <location>
        <begin position="708"/>
        <end position="735"/>
    </location>
</feature>
<evidence type="ECO:0000256" key="1">
    <source>
        <dbReference type="ARBA" id="ARBA00022737"/>
    </source>
</evidence>
<dbReference type="EMBL" id="JASAOK010000049">
    <property type="protein sequence ID" value="KAK6208577.1"/>
    <property type="molecule type" value="Genomic_DNA"/>
</dbReference>
<dbReference type="PROSITE" id="PS50297">
    <property type="entry name" value="ANK_REP_REGION"/>
    <property type="match status" value="4"/>
</dbReference>
<reference evidence="5 6" key="1">
    <citation type="submission" date="2023-04" db="EMBL/GenBank/DDBJ databases">
        <title>Colletotrichum tabacum stain YC1 causing leaf anthracnose on Nicotiana tabacum(L.) cv.</title>
        <authorList>
            <person name="Ji Z."/>
            <person name="Wang M."/>
            <person name="Zhang J."/>
            <person name="Wang N."/>
            <person name="Zhou Z."/>
        </authorList>
    </citation>
    <scope>NUCLEOTIDE SEQUENCE [LARGE SCALE GENOMIC DNA]</scope>
    <source>
        <strain evidence="5 6">YC1</strain>
    </source>
</reference>
<sequence length="1221" mass="136517">MEAVGIAASIAGLVLAVQECYKIINKHVGSSKFQSDEIKQMHSTLRQFLTVVGGFRAVLEASQEDEDRFNRMGRLEDVMTVCRKILEGIIAFEDGDRLKKLIRGAKFDKRLKQSMTELHDAKELLSLATSAEQDIIITETNKFLHQVGETVENVFETVQATGEKMDNIRGRLQSQEDVKEKRKILDWISTRTFGPIQTDLLNRLQEGTGKWFLESEPFETWQSSARDSDQMLFGPGSLGSGKTMITAAVIEHLRQKYKNRAGIAISYVYCNYKNRDVDDSTSLLRCLLRQIVDALPSIPESLKEIHEKNESLTLTRVSGLLQEAASKCSSCFIIIDALDEFQSSSHQNCMSLLSEITKVRAHAKVFATSRPIPRICSHFEGCLSQGIRATRDDLEAYLRSRVADCSPVIKRDELLCNEVTATIVDAVNGMFLLAQLYLNRFDGILTVREAKNTLKSLREHTTEAQLADEDDNGWQLDVLSHAYDDTMSRIRAKKREHRDMALNAIKWITHARRPLQPDQLQEAMVLRPNDTEFDQEAVAEIDDILSICEGLVVVDGEANIVRLHHYAAQEYFERTREKHFPDGELEISGTCATYLSLESIRCYKWACGRCDKKGGTKPKDAIGNRLLQYVAPYWGYHVRRSSRVHAQVQSLLSSSELTDTLNHVMNDFVPRGICEKASPLHLAAYFGADTLLQSLIHGYGSVYHEDKSGETPLCYAIKGGWESTVRLLLKKGANVYGSVSIGLLNHPRFSSALPLRLAVGHGLIEIFQILAHEMDEDLEIECCVRHELDGEMLSLACEWGWRELAKLLLERRADPNWVAKYHQCPQAVYTGSITVFGRELVWDEIPSESKGGYRERPLAKAIEAPDLELIDMLLEAGATVPEVEDESIDFGLLGGAVRSNDPAILTRLFAQVPDFDFAKGHAQQLLAHAALHDAMQSVQFLLDKGVSINQGNWVGQSALSTSAQFGDVDNVKILLDLGADIESRDAQGRTPLSHAVGCDGHQDVVRLLLEHGADPESIDGEGRNPLSIAVEQGCDETTQIMLDHGCRVNVADNGGRTPIFHCLWSARRVETLIKHGADVEAKDHIGRTPLVHAVLAVDNKYFFESEVVDLLLKDHQALLYEEDNFGRSLFAVAVAYHKKEVVQHLLQYAGNPFAGEGKVSKPVFLAVKLGNEGLCNQFLQRAGDLHHVISDEIRESLDRTLTYHAGFHSFLRMWSKPARSV</sequence>
<dbReference type="PANTHER" id="PTHR10039">
    <property type="entry name" value="AMELOGENIN"/>
    <property type="match status" value="1"/>
</dbReference>
<keyword evidence="1" id="KW-0677">Repeat</keyword>
<dbReference type="Gene3D" id="3.40.50.300">
    <property type="entry name" value="P-loop containing nucleotide triphosphate hydrolases"/>
    <property type="match status" value="1"/>
</dbReference>
<accession>A0AAV9SVW4</accession>
<dbReference type="Gene3D" id="1.25.40.20">
    <property type="entry name" value="Ankyrin repeat-containing domain"/>
    <property type="match status" value="3"/>
</dbReference>
<dbReference type="Pfam" id="PF12796">
    <property type="entry name" value="Ank_2"/>
    <property type="match status" value="3"/>
</dbReference>
<evidence type="ECO:0000259" key="4">
    <source>
        <dbReference type="Pfam" id="PF24883"/>
    </source>
</evidence>
<keyword evidence="6" id="KW-1185">Reference proteome</keyword>
<evidence type="ECO:0000256" key="2">
    <source>
        <dbReference type="PROSITE-ProRule" id="PRU00023"/>
    </source>
</evidence>
<dbReference type="Pfam" id="PF24883">
    <property type="entry name" value="NPHP3_N"/>
    <property type="match status" value="1"/>
</dbReference>
<comment type="caution">
    <text evidence="5">The sequence shown here is derived from an EMBL/GenBank/DDBJ whole genome shotgun (WGS) entry which is preliminary data.</text>
</comment>
<feature type="repeat" description="ANK" evidence="2">
    <location>
        <begin position="987"/>
        <end position="1020"/>
    </location>
</feature>
<dbReference type="Pfam" id="PF22939">
    <property type="entry name" value="WHD_GPIID"/>
    <property type="match status" value="1"/>
</dbReference>
<keyword evidence="2" id="KW-0040">ANK repeat</keyword>
<dbReference type="PROSITE" id="PS50088">
    <property type="entry name" value="ANK_REPEAT"/>
    <property type="match status" value="4"/>
</dbReference>
<name>A0AAV9SVW4_9PEZI</name>
<dbReference type="InterPro" id="IPR036770">
    <property type="entry name" value="Ankyrin_rpt-contain_sf"/>
</dbReference>
<evidence type="ECO:0008006" key="7">
    <source>
        <dbReference type="Google" id="ProtNLM"/>
    </source>
</evidence>
<gene>
    <name evidence="5" type="ORF">QIS74_12095</name>
</gene>
<dbReference type="InterPro" id="IPR027417">
    <property type="entry name" value="P-loop_NTPase"/>
</dbReference>
<dbReference type="SMART" id="SM00248">
    <property type="entry name" value="ANK"/>
    <property type="match status" value="13"/>
</dbReference>
<dbReference type="InterPro" id="IPR054471">
    <property type="entry name" value="GPIID_WHD"/>
</dbReference>
<dbReference type="InterPro" id="IPR002110">
    <property type="entry name" value="Ankyrin_rpt"/>
</dbReference>
<dbReference type="Proteomes" id="UP001327957">
    <property type="component" value="Unassembled WGS sequence"/>
</dbReference>
<dbReference type="AlphaFoldDB" id="A0AAV9SVW4"/>
<feature type="repeat" description="ANK" evidence="2">
    <location>
        <begin position="1021"/>
        <end position="1053"/>
    </location>
</feature>
<evidence type="ECO:0000313" key="5">
    <source>
        <dbReference type="EMBL" id="KAK6208577.1"/>
    </source>
</evidence>
<dbReference type="InterPro" id="IPR056884">
    <property type="entry name" value="NPHP3-like_N"/>
</dbReference>
<proteinExistence type="predicted"/>
<feature type="repeat" description="ANK" evidence="2">
    <location>
        <begin position="954"/>
        <end position="986"/>
    </location>
</feature>
<protein>
    <recommendedName>
        <fullName evidence="7">Ankyrin repeat protein</fullName>
    </recommendedName>
</protein>
<evidence type="ECO:0000259" key="3">
    <source>
        <dbReference type="Pfam" id="PF22939"/>
    </source>
</evidence>
<organism evidence="5 6">
    <name type="scientific">Colletotrichum tabaci</name>
    <dbReference type="NCBI Taxonomy" id="1209068"/>
    <lineage>
        <taxon>Eukaryota</taxon>
        <taxon>Fungi</taxon>
        <taxon>Dikarya</taxon>
        <taxon>Ascomycota</taxon>
        <taxon>Pezizomycotina</taxon>
        <taxon>Sordariomycetes</taxon>
        <taxon>Hypocreomycetidae</taxon>
        <taxon>Glomerellales</taxon>
        <taxon>Glomerellaceae</taxon>
        <taxon>Colletotrichum</taxon>
        <taxon>Colletotrichum destructivum species complex</taxon>
    </lineage>
</organism>
<dbReference type="SUPFAM" id="SSF52540">
    <property type="entry name" value="P-loop containing nucleoside triphosphate hydrolases"/>
    <property type="match status" value="1"/>
</dbReference>
<dbReference type="PANTHER" id="PTHR10039:SF15">
    <property type="entry name" value="NACHT DOMAIN-CONTAINING PROTEIN"/>
    <property type="match status" value="1"/>
</dbReference>
<dbReference type="SUPFAM" id="SSF48403">
    <property type="entry name" value="Ankyrin repeat"/>
    <property type="match status" value="2"/>
</dbReference>
<feature type="domain" description="GPI inositol-deacylase winged helix" evidence="3">
    <location>
        <begin position="497"/>
        <end position="572"/>
    </location>
</feature>
<evidence type="ECO:0000313" key="6">
    <source>
        <dbReference type="Proteomes" id="UP001327957"/>
    </source>
</evidence>